<dbReference type="AlphaFoldDB" id="A0A1B6EUV8"/>
<evidence type="ECO:0000313" key="2">
    <source>
        <dbReference type="EMBL" id="JAS41707.1"/>
    </source>
</evidence>
<organism evidence="2">
    <name type="scientific">Cuerna arida</name>
    <dbReference type="NCBI Taxonomy" id="1464854"/>
    <lineage>
        <taxon>Eukaryota</taxon>
        <taxon>Metazoa</taxon>
        <taxon>Ecdysozoa</taxon>
        <taxon>Arthropoda</taxon>
        <taxon>Hexapoda</taxon>
        <taxon>Insecta</taxon>
        <taxon>Pterygota</taxon>
        <taxon>Neoptera</taxon>
        <taxon>Paraneoptera</taxon>
        <taxon>Hemiptera</taxon>
        <taxon>Auchenorrhyncha</taxon>
        <taxon>Membracoidea</taxon>
        <taxon>Cicadellidae</taxon>
        <taxon>Cicadellinae</taxon>
        <taxon>Proconiini</taxon>
        <taxon>Cuerna</taxon>
    </lineage>
</organism>
<feature type="domain" description="F-box" evidence="1">
    <location>
        <begin position="54"/>
        <end position="100"/>
    </location>
</feature>
<feature type="non-terminal residue" evidence="2">
    <location>
        <position position="1"/>
    </location>
</feature>
<dbReference type="SMART" id="SM00256">
    <property type="entry name" value="FBOX"/>
    <property type="match status" value="1"/>
</dbReference>
<dbReference type="SUPFAM" id="SSF50978">
    <property type="entry name" value="WD40 repeat-like"/>
    <property type="match status" value="1"/>
</dbReference>
<dbReference type="Pfam" id="PF12937">
    <property type="entry name" value="F-box-like"/>
    <property type="match status" value="1"/>
</dbReference>
<accession>A0A1B6EUV8</accession>
<sequence length="538" mass="63047">DSAVRVRYSAILYALKMTGETKVCSGVLEHRKLSVTSAEDWTREWKKFKSSLFTMDITRLPIYVLEDITYYLHGCDLAACAAVCYFWREAFNDDFFWQRLCYRDIVPYLATVENLVKPHFQLPPQDSDTLEDLCEWRIRFMRQAHLMRNWYCARYSLQTIYTYDSSISHSGHVLHDTGDHWLVLSTRSKTQVWNIQNVPYMEAAVVNYGESFVAGVGPLMLRASHNLLEVFKPDDLLAPQNNPKFDIKLTFACFINTGEKFPETVETTSDVTKVIAKSHDYDFKNPFDYFTIGNIFVGYQPAPSRLWSRPKIYFWDLTTGLKVHEETVPRICSSCIIKKGDTTKPMILIYAFKSSTFKNRNIRLSHIYLYNIKTMKYTGFHADIPSKVLWWGMARDILVTRQERAFHFFDIIAGTFLSVKDMDLKMNVGESDLEHSQFLLRTHLYYAYKYHLQVMDIETQETVFTFDVNYIIYSLHNIRGKFMIISSKSCSEVWDIEDNELVFRLPYLFITDFRIDSKASPMRLLAQSQNEVSIINFW</sequence>
<dbReference type="SUPFAM" id="SSF81383">
    <property type="entry name" value="F-box domain"/>
    <property type="match status" value="1"/>
</dbReference>
<gene>
    <name evidence="2" type="ORF">g.37806</name>
</gene>
<name>A0A1B6EUV8_9HEMI</name>
<evidence type="ECO:0000259" key="1">
    <source>
        <dbReference type="PROSITE" id="PS50181"/>
    </source>
</evidence>
<dbReference type="Gene3D" id="1.20.1280.50">
    <property type="match status" value="1"/>
</dbReference>
<dbReference type="InterPro" id="IPR036047">
    <property type="entry name" value="F-box-like_dom_sf"/>
</dbReference>
<dbReference type="PROSITE" id="PS50181">
    <property type="entry name" value="FBOX"/>
    <property type="match status" value="1"/>
</dbReference>
<reference evidence="2" key="1">
    <citation type="submission" date="2015-11" db="EMBL/GenBank/DDBJ databases">
        <title>De novo transcriptome assembly of four potential Pierce s Disease insect vectors from Arizona vineyards.</title>
        <authorList>
            <person name="Tassone E.E."/>
        </authorList>
    </citation>
    <scope>NUCLEOTIDE SEQUENCE</scope>
</reference>
<proteinExistence type="predicted"/>
<dbReference type="EMBL" id="GECZ01028062">
    <property type="protein sequence ID" value="JAS41707.1"/>
    <property type="molecule type" value="Transcribed_RNA"/>
</dbReference>
<protein>
    <recommendedName>
        <fullName evidence="1">F-box domain-containing protein</fullName>
    </recommendedName>
</protein>
<dbReference type="InterPro" id="IPR001810">
    <property type="entry name" value="F-box_dom"/>
</dbReference>
<dbReference type="InterPro" id="IPR036322">
    <property type="entry name" value="WD40_repeat_dom_sf"/>
</dbReference>